<feature type="compositionally biased region" description="Polar residues" evidence="3">
    <location>
        <begin position="706"/>
        <end position="715"/>
    </location>
</feature>
<feature type="compositionally biased region" description="Basic residues" evidence="3">
    <location>
        <begin position="62"/>
        <end position="75"/>
    </location>
</feature>
<feature type="compositionally biased region" description="Polar residues" evidence="3">
    <location>
        <begin position="306"/>
        <end position="342"/>
    </location>
</feature>
<dbReference type="Gene3D" id="1.20.870.10">
    <property type="entry name" value="Son of sevenless (SoS) protein Chain: S domain 1"/>
    <property type="match status" value="1"/>
</dbReference>
<gene>
    <name evidence="6" type="ORF">LPJ64_000025</name>
</gene>
<dbReference type="GO" id="GO:0005085">
    <property type="term" value="F:guanyl-nucleotide exchange factor activity"/>
    <property type="evidence" value="ECO:0007669"/>
    <property type="project" value="UniProtKB-KW"/>
</dbReference>
<comment type="caution">
    <text evidence="6">The sequence shown here is derived from an EMBL/GenBank/DDBJ whole genome shotgun (WGS) entry which is preliminary data.</text>
</comment>
<dbReference type="InterPro" id="IPR008937">
    <property type="entry name" value="Ras-like_GEF"/>
</dbReference>
<keyword evidence="7" id="KW-1185">Reference proteome</keyword>
<dbReference type="Gene3D" id="1.10.840.10">
    <property type="entry name" value="Ras guanine-nucleotide exchange factors catalytic domain"/>
    <property type="match status" value="2"/>
</dbReference>
<evidence type="ECO:0000256" key="1">
    <source>
        <dbReference type="ARBA" id="ARBA00022658"/>
    </source>
</evidence>
<dbReference type="GO" id="GO:0007265">
    <property type="term" value="P:Ras protein signal transduction"/>
    <property type="evidence" value="ECO:0007669"/>
    <property type="project" value="TreeGrafter"/>
</dbReference>
<dbReference type="Pfam" id="PF00618">
    <property type="entry name" value="RasGEF_N"/>
    <property type="match status" value="1"/>
</dbReference>
<dbReference type="PANTHER" id="PTHR23113">
    <property type="entry name" value="GUANINE NUCLEOTIDE EXCHANGE FACTOR"/>
    <property type="match status" value="1"/>
</dbReference>
<feature type="compositionally biased region" description="Polar residues" evidence="3">
    <location>
        <begin position="281"/>
        <end position="290"/>
    </location>
</feature>
<evidence type="ECO:0008006" key="8">
    <source>
        <dbReference type="Google" id="ProtNLM"/>
    </source>
</evidence>
<evidence type="ECO:0000259" key="5">
    <source>
        <dbReference type="PROSITE" id="PS50212"/>
    </source>
</evidence>
<evidence type="ECO:0000313" key="7">
    <source>
        <dbReference type="Proteomes" id="UP001145021"/>
    </source>
</evidence>
<feature type="region of interest" description="Disordered" evidence="3">
    <location>
        <begin position="625"/>
        <end position="715"/>
    </location>
</feature>
<dbReference type="PROSITE" id="PS50212">
    <property type="entry name" value="RASGEF_NTER"/>
    <property type="match status" value="1"/>
</dbReference>
<evidence type="ECO:0000313" key="6">
    <source>
        <dbReference type="EMBL" id="KAJ1648706.1"/>
    </source>
</evidence>
<accession>A0A9W8CN86</accession>
<dbReference type="PANTHER" id="PTHR23113:SF368">
    <property type="entry name" value="CELL DIVISION CONTROL PROTEIN 25"/>
    <property type="match status" value="1"/>
</dbReference>
<evidence type="ECO:0000259" key="4">
    <source>
        <dbReference type="PROSITE" id="PS50009"/>
    </source>
</evidence>
<feature type="compositionally biased region" description="Low complexity" evidence="3">
    <location>
        <begin position="653"/>
        <end position="667"/>
    </location>
</feature>
<feature type="compositionally biased region" description="Basic and acidic residues" evidence="3">
    <location>
        <begin position="9"/>
        <end position="18"/>
    </location>
</feature>
<dbReference type="InterPro" id="IPR001895">
    <property type="entry name" value="RASGEF_cat_dom"/>
</dbReference>
<dbReference type="SMART" id="SM00147">
    <property type="entry name" value="RasGEF"/>
    <property type="match status" value="1"/>
</dbReference>
<feature type="domain" description="N-terminal Ras-GEF" evidence="5">
    <location>
        <begin position="132"/>
        <end position="263"/>
    </location>
</feature>
<dbReference type="InterPro" id="IPR023578">
    <property type="entry name" value="Ras_GEF_dom_sf"/>
</dbReference>
<name>A0A9W8CN86_9FUNG</name>
<dbReference type="InterPro" id="IPR000651">
    <property type="entry name" value="Ras-like_Gua-exchang_fac_N"/>
</dbReference>
<dbReference type="SMART" id="SM00229">
    <property type="entry name" value="RasGEFN"/>
    <property type="match status" value="1"/>
</dbReference>
<feature type="compositionally biased region" description="Polar residues" evidence="3">
    <location>
        <begin position="29"/>
        <end position="44"/>
    </location>
</feature>
<dbReference type="InterPro" id="IPR036964">
    <property type="entry name" value="RASGEF_cat_dom_sf"/>
</dbReference>
<feature type="region of interest" description="Disordered" evidence="3">
    <location>
        <begin position="366"/>
        <end position="405"/>
    </location>
</feature>
<sequence length="866" mass="98867">MAFYFNQGNRREKGHERTALGSSPLKPSIASTASQSNNLDNSNIHHPSKTKQQQQQQQPTHTHTHTHTQTQRRRERIGETLRIGRNADRSGNPLRDIRLAKIFGEPVLDASGSRHKIALVDTYSTRDILFNSSGRVSYGTWYGLIMYLTQAHQQIEEYTQAFFLTFRSFATSRDLAEALVHRSRLQPSHGLNAADARLWQNRVKEPIQNRVFMAIKLWYEKYWWAYNDDGVLPYLCGFLINEYLPSRHGSAAKECLKFLQAVKCKNKFIHLRQLRANYSANVDDGTSSRSPAYAPSVHRKDAVDLESTTDGTPSSRIPTRSLWQQNTQRGNDNMDSETSNVQPCKRRDSEHMGLFRKLFSRTNITSMPSDETITDNQQQQQQQQQQPMQEDEVHDSSSGNDEPDITDLLMATVGMDLSLEAYRRISNILSLNPVDVACQLTIIESSCYCQIRPYELLNKEFSRGERSKAHNIRQMTRWSTQISRWASMLILNEHTPERRCRVLRYFIELGMQLLALKNYDALMAIKGAIYCAGVMRLKKTWSLLPKKYTIMCRRLLEAMNSDHNYANYRELLRKSQPPLLPFLGQYLTDLTFLEDGNPTYRRYVYPQEESSLVVAGKNRNAPNAGWWEDGGSSSDHGYGQNGSIGGGSHKSRSISSSSCGSSCSGRSTIGAKDPQEQGRGRIMNNTQSINSYSDNNEDDADEKHNQQSGAIQRPNNVQLTGQTCALFAQRNEVDLSDPSILINFEKPNRIAEIIQEIQKFQVEYSGNFTMAIPGLQQYLIEQWRLYESYDDDRIYDLSLQREPRASLPTQNNMDYFHQHHHHLSTTGGIRLSRLIPGRNKEQQVDGLGKRVQMSPIDTDDSGSSIF</sequence>
<keyword evidence="1 2" id="KW-0344">Guanine-nucleotide releasing factor</keyword>
<feature type="domain" description="Ras-GEF" evidence="4">
    <location>
        <begin position="432"/>
        <end position="804"/>
    </location>
</feature>
<dbReference type="GO" id="GO:0005886">
    <property type="term" value="C:plasma membrane"/>
    <property type="evidence" value="ECO:0007669"/>
    <property type="project" value="TreeGrafter"/>
</dbReference>
<dbReference type="CDD" id="cd06224">
    <property type="entry name" value="REM"/>
    <property type="match status" value="1"/>
</dbReference>
<feature type="compositionally biased region" description="Polar residues" evidence="3">
    <location>
        <begin position="366"/>
        <end position="376"/>
    </location>
</feature>
<protein>
    <recommendedName>
        <fullName evidence="8">Ras GEF</fullName>
    </recommendedName>
</protein>
<dbReference type="Proteomes" id="UP001145021">
    <property type="component" value="Unassembled WGS sequence"/>
</dbReference>
<feature type="compositionally biased region" description="Polar residues" evidence="3">
    <location>
        <begin position="683"/>
        <end position="694"/>
    </location>
</feature>
<feature type="compositionally biased region" description="Gly residues" evidence="3">
    <location>
        <begin position="639"/>
        <end position="648"/>
    </location>
</feature>
<feature type="region of interest" description="Disordered" evidence="3">
    <location>
        <begin position="1"/>
        <end position="90"/>
    </location>
</feature>
<reference evidence="6" key="1">
    <citation type="submission" date="2022-07" db="EMBL/GenBank/DDBJ databases">
        <title>Phylogenomic reconstructions and comparative analyses of Kickxellomycotina fungi.</title>
        <authorList>
            <person name="Reynolds N.K."/>
            <person name="Stajich J.E."/>
            <person name="Barry K."/>
            <person name="Grigoriev I.V."/>
            <person name="Crous P."/>
            <person name="Smith M.E."/>
        </authorList>
    </citation>
    <scope>NUCLEOTIDE SEQUENCE</scope>
    <source>
        <strain evidence="6">NBRC 105413</strain>
    </source>
</reference>
<evidence type="ECO:0000256" key="3">
    <source>
        <dbReference type="SAM" id="MobiDB-lite"/>
    </source>
</evidence>
<organism evidence="6 7">
    <name type="scientific">Coemansia asiatica</name>
    <dbReference type="NCBI Taxonomy" id="1052880"/>
    <lineage>
        <taxon>Eukaryota</taxon>
        <taxon>Fungi</taxon>
        <taxon>Fungi incertae sedis</taxon>
        <taxon>Zoopagomycota</taxon>
        <taxon>Kickxellomycotina</taxon>
        <taxon>Kickxellomycetes</taxon>
        <taxon>Kickxellales</taxon>
        <taxon>Kickxellaceae</taxon>
        <taxon>Coemansia</taxon>
    </lineage>
</organism>
<dbReference type="PROSITE" id="PS50009">
    <property type="entry name" value="RASGEF_CAT"/>
    <property type="match status" value="1"/>
</dbReference>
<dbReference type="SUPFAM" id="SSF48366">
    <property type="entry name" value="Ras GEF"/>
    <property type="match status" value="1"/>
</dbReference>
<evidence type="ECO:0000256" key="2">
    <source>
        <dbReference type="PROSITE-ProRule" id="PRU00168"/>
    </source>
</evidence>
<dbReference type="AlphaFoldDB" id="A0A9W8CN86"/>
<proteinExistence type="predicted"/>
<dbReference type="EMBL" id="JANBOH010000001">
    <property type="protein sequence ID" value="KAJ1648706.1"/>
    <property type="molecule type" value="Genomic_DNA"/>
</dbReference>
<dbReference type="Pfam" id="PF00617">
    <property type="entry name" value="RasGEF"/>
    <property type="match status" value="1"/>
</dbReference>
<feature type="region of interest" description="Disordered" evidence="3">
    <location>
        <begin position="842"/>
        <end position="866"/>
    </location>
</feature>
<feature type="compositionally biased region" description="Low complexity" evidence="3">
    <location>
        <begin position="50"/>
        <end position="61"/>
    </location>
</feature>
<feature type="region of interest" description="Disordered" evidence="3">
    <location>
        <begin position="281"/>
        <end position="347"/>
    </location>
</feature>
<feature type="compositionally biased region" description="Low complexity" evidence="3">
    <location>
        <begin position="377"/>
        <end position="386"/>
    </location>
</feature>